<reference evidence="7" key="1">
    <citation type="submission" date="2016-09" db="EMBL/GenBank/DDBJ databases">
        <title>Whole genome sequencing of Salmonella enterica.</title>
        <authorList>
            <person name="Bell R."/>
        </authorList>
    </citation>
    <scope>NUCLEOTIDE SEQUENCE [LARGE SCALE GENOMIC DNA]</scope>
    <source>
        <strain evidence="7">CFSAN044929</strain>
    </source>
</reference>
<dbReference type="AlphaFoldDB" id="A0A3F3IWQ2"/>
<protein>
    <submittedName>
        <fullName evidence="4 7">Capsid protein</fullName>
    </submittedName>
</protein>
<gene>
    <name evidence="6" type="ORF">A7E06_10315</name>
    <name evidence="7" type="ORF">A7S51_13920</name>
    <name evidence="5" type="ORF">KO51_08270</name>
    <name evidence="4" type="ORF">NL99_25290</name>
</gene>
<dbReference type="Proteomes" id="UP000866740">
    <property type="component" value="Unassembled WGS sequence"/>
</dbReference>
<name>A0A3F3IWQ2_SALER</name>
<evidence type="ECO:0000256" key="1">
    <source>
        <dbReference type="ARBA" id="ARBA00004328"/>
    </source>
</evidence>
<dbReference type="Proteomes" id="UP000839834">
    <property type="component" value="Unassembled WGS sequence"/>
</dbReference>
<evidence type="ECO:0000313" key="5">
    <source>
        <dbReference type="EMBL" id="MIK91576.1"/>
    </source>
</evidence>
<sequence>MSYQKKSADDQPQTIGEVSAKLGEIMSQVKNFGEDVAKKMQAGETVTEELKQRTDESLTQMAELKERLTELEQKSARRQDDLPQAVKTLGQMVIESEAFKGMSSSDRKGVRVQMSRKDLMNVTATTGTGTSSTNSLVVADRIPGIIAPPERTLTIRDLLAPGETDSASMEFVQETGYTNNAAPVPEGTKKPQSEITFELKTAPVRTIAHTFKASRQILDDAKGLASYIDARARYGLRFKEELQLLSGDGTGANILGIIPQASTFSPKVTLASATAIDRMRLAILQAVLAEYPASGFVLNPIDWAAIELTKDGEGRYIIAQPVNGSVARLWGLPVVETQAMTQNNFLTGAFSMAAQIFDRMEIEVLLSTENEDDFVKNMVTIRAEERLAMTVYRPEAFVTGQVTASSVG</sequence>
<evidence type="ECO:0000313" key="4">
    <source>
        <dbReference type="EMBL" id="EAA8668182.1"/>
    </source>
</evidence>
<comment type="subcellular location">
    <subcellularLocation>
        <location evidence="1">Virion</location>
    </subcellularLocation>
</comment>
<dbReference type="InterPro" id="IPR024455">
    <property type="entry name" value="Phage_capsid"/>
</dbReference>
<evidence type="ECO:0000259" key="3">
    <source>
        <dbReference type="Pfam" id="PF05065"/>
    </source>
</evidence>
<dbReference type="EMBL" id="RSMR01000006">
    <property type="protein sequence ID" value="MIK91576.1"/>
    <property type="molecule type" value="Genomic_DNA"/>
</dbReference>
<feature type="domain" description="Phage capsid-like C-terminal" evidence="3">
    <location>
        <begin position="136"/>
        <end position="401"/>
    </location>
</feature>
<dbReference type="NCBIfam" id="TIGR01554">
    <property type="entry name" value="major_cap_HK97"/>
    <property type="match status" value="1"/>
</dbReference>
<proteinExistence type="predicted"/>
<dbReference type="EMBL" id="RSUV01000006">
    <property type="protein sequence ID" value="MIV43928.1"/>
    <property type="molecule type" value="Genomic_DNA"/>
</dbReference>
<dbReference type="Gene3D" id="3.30.2320.10">
    <property type="entry name" value="hypothetical protein PF0899 domain"/>
    <property type="match status" value="1"/>
</dbReference>
<dbReference type="RefSeq" id="WP_070801924.1">
    <property type="nucleotide sequence ID" value="NZ_MLTE01000009.1"/>
</dbReference>
<dbReference type="InterPro" id="IPR054612">
    <property type="entry name" value="Phage_capsid-like_C"/>
</dbReference>
<keyword evidence="2" id="KW-0175">Coiled coil</keyword>
<evidence type="ECO:0000256" key="2">
    <source>
        <dbReference type="SAM" id="Coils"/>
    </source>
</evidence>
<dbReference type="Pfam" id="PF05065">
    <property type="entry name" value="Phage_capsid"/>
    <property type="match status" value="1"/>
</dbReference>
<dbReference type="Proteomes" id="UP000839530">
    <property type="component" value="Unassembled WGS sequence"/>
</dbReference>
<reference evidence="4" key="2">
    <citation type="submission" date="2018-08" db="EMBL/GenBank/DDBJ databases">
        <authorList>
            <consortium name="GenomeTrakr network: Whole genome sequencing for foodborne pathogen traceback"/>
        </authorList>
    </citation>
    <scope>NUCLEOTIDE SEQUENCE [LARGE SCALE GENOMIC DNA]</scope>
    <source>
        <strain evidence="6">CFSAN048114</strain>
        <strain evidence="5">FLUFL-1338</strain>
        <strain evidence="4">FLUFL-367</strain>
    </source>
</reference>
<dbReference type="EMBL" id="MLTE01000009">
    <property type="protein sequence ID" value="OHJ51407.1"/>
    <property type="molecule type" value="Genomic_DNA"/>
</dbReference>
<dbReference type="EMBL" id="AAACVH010000068">
    <property type="protein sequence ID" value="EAA8668182.1"/>
    <property type="molecule type" value="Genomic_DNA"/>
</dbReference>
<accession>A0A3F3IWQ2</accession>
<evidence type="ECO:0000313" key="6">
    <source>
        <dbReference type="EMBL" id="MIV43928.1"/>
    </source>
</evidence>
<organism evidence="7">
    <name type="scientific">Salmonella enterica</name>
    <name type="common">Salmonella choleraesuis</name>
    <dbReference type="NCBI Taxonomy" id="28901"/>
    <lineage>
        <taxon>Bacteria</taxon>
        <taxon>Pseudomonadati</taxon>
        <taxon>Pseudomonadota</taxon>
        <taxon>Gammaproteobacteria</taxon>
        <taxon>Enterobacterales</taxon>
        <taxon>Enterobacteriaceae</taxon>
        <taxon>Salmonella</taxon>
    </lineage>
</organism>
<dbReference type="Proteomes" id="UP000885283">
    <property type="component" value="Unassembled WGS sequence"/>
</dbReference>
<evidence type="ECO:0000313" key="7">
    <source>
        <dbReference type="EMBL" id="OHJ51407.1"/>
    </source>
</evidence>
<dbReference type="SUPFAM" id="SSF56563">
    <property type="entry name" value="Major capsid protein gp5"/>
    <property type="match status" value="1"/>
</dbReference>
<feature type="coiled-coil region" evidence="2">
    <location>
        <begin position="47"/>
        <end position="81"/>
    </location>
</feature>
<dbReference type="Gene3D" id="3.30.2400.10">
    <property type="entry name" value="Major capsid protein gp5"/>
    <property type="match status" value="1"/>
</dbReference>
<comment type="caution">
    <text evidence="7">The sequence shown here is derived from an EMBL/GenBank/DDBJ whole genome shotgun (WGS) entry which is preliminary data.</text>
</comment>